<keyword evidence="4 6" id="KW-0067">ATP-binding</keyword>
<dbReference type="Gene3D" id="3.40.50.300">
    <property type="entry name" value="P-loop containing nucleotide triphosphate hydrolases"/>
    <property type="match status" value="1"/>
</dbReference>
<dbReference type="GO" id="GO:0005524">
    <property type="term" value="F:ATP binding"/>
    <property type="evidence" value="ECO:0007669"/>
    <property type="project" value="UniProtKB-KW"/>
</dbReference>
<keyword evidence="3" id="KW-0547">Nucleotide-binding</keyword>
<dbReference type="SUPFAM" id="SSF52540">
    <property type="entry name" value="P-loop containing nucleoside triphosphate hydrolases"/>
    <property type="match status" value="1"/>
</dbReference>
<sequence>MSTVDFDDVRWRVGRREILTGVTFSLNPGLTVLVGRNGAGKTSLMRILCGLTAPSAGRVLRDGLDVFDGGALTAHHRELGWLPQDARVHPRMTVGRLLRYSAWLYEIPRQETQRRIAEVVDRCDIGGFLIRRIGTLSGGERQRVVLAAVLLKAPPLLVLDEPNSGLDPAQQTHLLRIVRALDGVTVLLSTHAVDEAVSAADKVAVIGSGALVHELDSHELQALGESAGAVVRRYVLETTS</sequence>
<dbReference type="PROSITE" id="PS50893">
    <property type="entry name" value="ABC_TRANSPORTER_2"/>
    <property type="match status" value="1"/>
</dbReference>
<organism evidence="6 7">
    <name type="scientific">Bogoriella caseilytica</name>
    <dbReference type="NCBI Taxonomy" id="56055"/>
    <lineage>
        <taxon>Bacteria</taxon>
        <taxon>Bacillati</taxon>
        <taxon>Actinomycetota</taxon>
        <taxon>Actinomycetes</taxon>
        <taxon>Micrococcales</taxon>
        <taxon>Bogoriellaceae</taxon>
        <taxon>Bogoriella</taxon>
    </lineage>
</organism>
<evidence type="ECO:0000256" key="4">
    <source>
        <dbReference type="ARBA" id="ARBA00022840"/>
    </source>
</evidence>
<evidence type="ECO:0000256" key="1">
    <source>
        <dbReference type="ARBA" id="ARBA00005417"/>
    </source>
</evidence>
<dbReference type="AlphaFoldDB" id="A0A3N2BEV2"/>
<dbReference type="PANTHER" id="PTHR43335:SF2">
    <property type="entry name" value="ABC TRANSPORTER, ATP-BINDING PROTEIN"/>
    <property type="match status" value="1"/>
</dbReference>
<protein>
    <submittedName>
        <fullName evidence="6">ABC-2 type transport system ATP-binding protein</fullName>
    </submittedName>
</protein>
<reference evidence="6 7" key="1">
    <citation type="submission" date="2018-11" db="EMBL/GenBank/DDBJ databases">
        <title>Sequencing the genomes of 1000 actinobacteria strains.</title>
        <authorList>
            <person name="Klenk H.-P."/>
        </authorList>
    </citation>
    <scope>NUCLEOTIDE SEQUENCE [LARGE SCALE GENOMIC DNA]</scope>
    <source>
        <strain evidence="6 7">DSM 11294</strain>
    </source>
</reference>
<dbReference type="InterPro" id="IPR017871">
    <property type="entry name" value="ABC_transporter-like_CS"/>
</dbReference>
<proteinExistence type="inferred from homology"/>
<comment type="similarity">
    <text evidence="1">Belongs to the ABC transporter superfamily.</text>
</comment>
<dbReference type="GO" id="GO:0016887">
    <property type="term" value="F:ATP hydrolysis activity"/>
    <property type="evidence" value="ECO:0007669"/>
    <property type="project" value="InterPro"/>
</dbReference>
<evidence type="ECO:0000313" key="7">
    <source>
        <dbReference type="Proteomes" id="UP000280668"/>
    </source>
</evidence>
<dbReference type="Proteomes" id="UP000280668">
    <property type="component" value="Unassembled WGS sequence"/>
</dbReference>
<evidence type="ECO:0000256" key="3">
    <source>
        <dbReference type="ARBA" id="ARBA00022741"/>
    </source>
</evidence>
<evidence type="ECO:0000256" key="2">
    <source>
        <dbReference type="ARBA" id="ARBA00022448"/>
    </source>
</evidence>
<dbReference type="SMART" id="SM00382">
    <property type="entry name" value="AAA"/>
    <property type="match status" value="1"/>
</dbReference>
<dbReference type="InterPro" id="IPR003439">
    <property type="entry name" value="ABC_transporter-like_ATP-bd"/>
</dbReference>
<dbReference type="InterPro" id="IPR027417">
    <property type="entry name" value="P-loop_NTPase"/>
</dbReference>
<name>A0A3N2BEV2_9MICO</name>
<evidence type="ECO:0000259" key="5">
    <source>
        <dbReference type="PROSITE" id="PS50893"/>
    </source>
</evidence>
<gene>
    <name evidence="6" type="ORF">EDD31_2166</name>
</gene>
<feature type="domain" description="ABC transporter" evidence="5">
    <location>
        <begin position="4"/>
        <end position="233"/>
    </location>
</feature>
<dbReference type="EMBL" id="RKHK01000001">
    <property type="protein sequence ID" value="ROR73777.1"/>
    <property type="molecule type" value="Genomic_DNA"/>
</dbReference>
<dbReference type="InterPro" id="IPR003593">
    <property type="entry name" value="AAA+_ATPase"/>
</dbReference>
<evidence type="ECO:0000313" key="6">
    <source>
        <dbReference type="EMBL" id="ROR73777.1"/>
    </source>
</evidence>
<dbReference type="PANTHER" id="PTHR43335">
    <property type="entry name" value="ABC TRANSPORTER, ATP-BINDING PROTEIN"/>
    <property type="match status" value="1"/>
</dbReference>
<keyword evidence="2" id="KW-0813">Transport</keyword>
<keyword evidence="7" id="KW-1185">Reference proteome</keyword>
<comment type="caution">
    <text evidence="6">The sequence shown here is derived from an EMBL/GenBank/DDBJ whole genome shotgun (WGS) entry which is preliminary data.</text>
</comment>
<dbReference type="PROSITE" id="PS00211">
    <property type="entry name" value="ABC_TRANSPORTER_1"/>
    <property type="match status" value="1"/>
</dbReference>
<dbReference type="Pfam" id="PF00005">
    <property type="entry name" value="ABC_tran"/>
    <property type="match status" value="1"/>
</dbReference>
<accession>A0A3N2BEV2</accession>